<evidence type="ECO:0008006" key="4">
    <source>
        <dbReference type="Google" id="ProtNLM"/>
    </source>
</evidence>
<dbReference type="AlphaFoldDB" id="A0AAV0RBB4"/>
<gene>
    <name evidence="2" type="ORF">LITE_LOCUS47221</name>
</gene>
<evidence type="ECO:0000313" key="2">
    <source>
        <dbReference type="EMBL" id="CAI0554506.1"/>
    </source>
</evidence>
<feature type="signal peptide" evidence="1">
    <location>
        <begin position="1"/>
        <end position="19"/>
    </location>
</feature>
<protein>
    <recommendedName>
        <fullName evidence="4">Secreted protein</fullName>
    </recommendedName>
</protein>
<sequence length="60" mass="7023">MRKLAAMMRCSHCCYYCYCCCCCSYGSLLLLQCCYKDPQHLHSLVTVLQISRWMTGCWPN</sequence>
<evidence type="ECO:0000256" key="1">
    <source>
        <dbReference type="SAM" id="SignalP"/>
    </source>
</evidence>
<keyword evidence="1" id="KW-0732">Signal</keyword>
<dbReference type="EMBL" id="CAMGYJ010000010">
    <property type="protein sequence ID" value="CAI0554506.1"/>
    <property type="molecule type" value="Genomic_DNA"/>
</dbReference>
<evidence type="ECO:0000313" key="3">
    <source>
        <dbReference type="Proteomes" id="UP001154282"/>
    </source>
</evidence>
<accession>A0AAV0RBB4</accession>
<dbReference type="Proteomes" id="UP001154282">
    <property type="component" value="Unassembled WGS sequence"/>
</dbReference>
<feature type="non-terminal residue" evidence="2">
    <location>
        <position position="60"/>
    </location>
</feature>
<reference evidence="2" key="1">
    <citation type="submission" date="2022-08" db="EMBL/GenBank/DDBJ databases">
        <authorList>
            <person name="Gutierrez-Valencia J."/>
        </authorList>
    </citation>
    <scope>NUCLEOTIDE SEQUENCE</scope>
</reference>
<comment type="caution">
    <text evidence="2">The sequence shown here is derived from an EMBL/GenBank/DDBJ whole genome shotgun (WGS) entry which is preliminary data.</text>
</comment>
<organism evidence="2 3">
    <name type="scientific">Linum tenue</name>
    <dbReference type="NCBI Taxonomy" id="586396"/>
    <lineage>
        <taxon>Eukaryota</taxon>
        <taxon>Viridiplantae</taxon>
        <taxon>Streptophyta</taxon>
        <taxon>Embryophyta</taxon>
        <taxon>Tracheophyta</taxon>
        <taxon>Spermatophyta</taxon>
        <taxon>Magnoliopsida</taxon>
        <taxon>eudicotyledons</taxon>
        <taxon>Gunneridae</taxon>
        <taxon>Pentapetalae</taxon>
        <taxon>rosids</taxon>
        <taxon>fabids</taxon>
        <taxon>Malpighiales</taxon>
        <taxon>Linaceae</taxon>
        <taxon>Linum</taxon>
    </lineage>
</organism>
<proteinExistence type="predicted"/>
<name>A0AAV0RBB4_9ROSI</name>
<keyword evidence="3" id="KW-1185">Reference proteome</keyword>
<feature type="chain" id="PRO_5043561292" description="Secreted protein" evidence="1">
    <location>
        <begin position="20"/>
        <end position="60"/>
    </location>
</feature>